<feature type="binding site" evidence="7">
    <location>
        <position position="116"/>
    </location>
    <ligand>
        <name>L-aspartate</name>
        <dbReference type="ChEBI" id="CHEBI:29991"/>
    </ligand>
</feature>
<feature type="binding site" evidence="7">
    <location>
        <position position="89"/>
    </location>
    <ligand>
        <name>carbamoyl phosphate</name>
        <dbReference type="ChEBI" id="CHEBI:58228"/>
    </ligand>
</feature>
<evidence type="ECO:0000313" key="11">
    <source>
        <dbReference type="Proteomes" id="UP000824140"/>
    </source>
</evidence>
<gene>
    <name evidence="7" type="primary">pyrB</name>
    <name evidence="10" type="ORF">IAA84_07870</name>
</gene>
<evidence type="ECO:0000256" key="4">
    <source>
        <dbReference type="ARBA" id="ARBA00022975"/>
    </source>
</evidence>
<dbReference type="PRINTS" id="PR00100">
    <property type="entry name" value="AOTCASE"/>
</dbReference>
<dbReference type="EMBL" id="DVJN01000158">
    <property type="protein sequence ID" value="HIS92913.1"/>
    <property type="molecule type" value="Genomic_DNA"/>
</dbReference>
<evidence type="ECO:0000256" key="1">
    <source>
        <dbReference type="ARBA" id="ARBA00004852"/>
    </source>
</evidence>
<name>A0A9D1G097_9FIRM</name>
<dbReference type="GO" id="GO:0006520">
    <property type="term" value="P:amino acid metabolic process"/>
    <property type="evidence" value="ECO:0007669"/>
    <property type="project" value="InterPro"/>
</dbReference>
<feature type="binding site" evidence="7">
    <location>
        <position position="289"/>
    </location>
    <ligand>
        <name>carbamoyl phosphate</name>
        <dbReference type="ChEBI" id="CHEBI:58228"/>
    </ligand>
</feature>
<reference evidence="10" key="1">
    <citation type="submission" date="2020-10" db="EMBL/GenBank/DDBJ databases">
        <authorList>
            <person name="Gilroy R."/>
        </authorList>
    </citation>
    <scope>NUCLEOTIDE SEQUENCE</scope>
    <source>
        <strain evidence="10">13766</strain>
    </source>
</reference>
<dbReference type="GO" id="GO:0004070">
    <property type="term" value="F:aspartate carbamoyltransferase activity"/>
    <property type="evidence" value="ECO:0007669"/>
    <property type="project" value="UniProtKB-UniRule"/>
</dbReference>
<feature type="binding site" evidence="7">
    <location>
        <position position="138"/>
    </location>
    <ligand>
        <name>carbamoyl phosphate</name>
        <dbReference type="ChEBI" id="CHEBI:58228"/>
    </ligand>
</feature>
<evidence type="ECO:0000256" key="7">
    <source>
        <dbReference type="HAMAP-Rule" id="MF_00001"/>
    </source>
</evidence>
<comment type="subunit">
    <text evidence="7">Heterododecamer (2C3:3R2) of six catalytic PyrB chains organized as two trimers (C3), and six regulatory PyrI chains organized as three dimers (R2).</text>
</comment>
<dbReference type="InterPro" id="IPR006131">
    <property type="entry name" value="Asp_carbamoyltransf_Asp/Orn-bd"/>
</dbReference>
<keyword evidence="3 7" id="KW-0808">Transferase</keyword>
<feature type="binding site" evidence="7">
    <location>
        <position position="199"/>
    </location>
    <ligand>
        <name>L-aspartate</name>
        <dbReference type="ChEBI" id="CHEBI:29991"/>
    </ligand>
</feature>
<dbReference type="PROSITE" id="PS00097">
    <property type="entry name" value="CARBAMOYLTRANSFERASE"/>
    <property type="match status" value="1"/>
</dbReference>
<dbReference type="HAMAP" id="MF_00001">
    <property type="entry name" value="Asp_carb_tr"/>
    <property type="match status" value="1"/>
</dbReference>
<evidence type="ECO:0000256" key="6">
    <source>
        <dbReference type="ARBA" id="ARBA00048859"/>
    </source>
</evidence>
<sequence>MVRGRFAQKNCRVLENPLRTGNFPCYNTKLNNREGVNILPKNLLALSDLGVQEILSILEEAQYFRDSGIFPHLEGKIACNLFFEPSTRTQYSFCIAQNRMGMRVVSFHPESSSMNKGESFYDTVKTFDSFGVDALVIRHQENEYYRALLGHVRAPIINGGDGTGNHPTQSLLDLLTIRQEFGKLEGLKVAIIGDVRYSRVARTNYEVMRRLGMEVVIAGPTDFLTPAYIDEPVDTAISTSDVVMMLRIQKERQTLWQRFTTEQYHAAYGLTAARVKRMKKNAIILHPAPFNRGVEIADEVVECEKSRIFRQVENGVFVRMAAVRRAVEG</sequence>
<dbReference type="InterPro" id="IPR002082">
    <property type="entry name" value="Asp_carbamoyltransf"/>
</dbReference>
<dbReference type="PANTHER" id="PTHR45753:SF6">
    <property type="entry name" value="ASPARTATE CARBAMOYLTRANSFERASE"/>
    <property type="match status" value="1"/>
</dbReference>
<dbReference type="GO" id="GO:0006207">
    <property type="term" value="P:'de novo' pyrimidine nucleobase biosynthetic process"/>
    <property type="evidence" value="ECO:0007669"/>
    <property type="project" value="InterPro"/>
</dbReference>
<feature type="domain" description="Aspartate/ornithine carbamoyltransferase carbamoyl-P binding" evidence="9">
    <location>
        <begin position="41"/>
        <end position="179"/>
    </location>
</feature>
<evidence type="ECO:0000259" key="8">
    <source>
        <dbReference type="Pfam" id="PF00185"/>
    </source>
</evidence>
<comment type="function">
    <text evidence="5 7">Catalyzes the condensation of carbamoyl phosphate and aspartate to form carbamoyl aspartate and inorganic phosphate, the committed step in the de novo pyrimidine nucleotide biosynthesis pathway.</text>
</comment>
<evidence type="ECO:0000259" key="9">
    <source>
        <dbReference type="Pfam" id="PF02729"/>
    </source>
</evidence>
<evidence type="ECO:0000256" key="2">
    <source>
        <dbReference type="ARBA" id="ARBA00008896"/>
    </source>
</evidence>
<evidence type="ECO:0000256" key="3">
    <source>
        <dbReference type="ARBA" id="ARBA00022679"/>
    </source>
</evidence>
<feature type="binding site" evidence="7">
    <location>
        <position position="166"/>
    </location>
    <ligand>
        <name>carbamoyl phosphate</name>
        <dbReference type="ChEBI" id="CHEBI:58228"/>
    </ligand>
</feature>
<keyword evidence="4 7" id="KW-0665">Pyrimidine biosynthesis</keyword>
<organism evidence="10 11">
    <name type="scientific">Candidatus Alectryocaccomicrobium excrementavium</name>
    <dbReference type="NCBI Taxonomy" id="2840668"/>
    <lineage>
        <taxon>Bacteria</taxon>
        <taxon>Bacillati</taxon>
        <taxon>Bacillota</taxon>
        <taxon>Clostridia</taxon>
        <taxon>Candidatus Alectryocaccomicrobium</taxon>
    </lineage>
</organism>
<feature type="domain" description="Aspartate/ornithine carbamoyltransferase Asp/Orn-binding" evidence="8">
    <location>
        <begin position="185"/>
        <end position="321"/>
    </location>
</feature>
<comment type="similarity">
    <text evidence="2 7">Belongs to the aspartate/ornithine carbamoyltransferase superfamily. ATCase family.</text>
</comment>
<dbReference type="InterPro" id="IPR006130">
    <property type="entry name" value="Asp/Orn_carbamoylTrfase"/>
</dbReference>
<evidence type="ECO:0000256" key="5">
    <source>
        <dbReference type="ARBA" id="ARBA00043884"/>
    </source>
</evidence>
<dbReference type="PRINTS" id="PR00101">
    <property type="entry name" value="ATCASE"/>
</dbReference>
<comment type="caution">
    <text evidence="10">The sequence shown here is derived from an EMBL/GenBank/DDBJ whole genome shotgun (WGS) entry which is preliminary data.</text>
</comment>
<dbReference type="Pfam" id="PF02729">
    <property type="entry name" value="OTCace_N"/>
    <property type="match status" value="1"/>
</dbReference>
<dbReference type="AlphaFoldDB" id="A0A9D1G097"/>
<accession>A0A9D1G097</accession>
<dbReference type="SUPFAM" id="SSF53671">
    <property type="entry name" value="Aspartate/ornithine carbamoyltransferase"/>
    <property type="match status" value="1"/>
</dbReference>
<dbReference type="Proteomes" id="UP000824140">
    <property type="component" value="Unassembled WGS sequence"/>
</dbReference>
<feature type="binding site" evidence="7">
    <location>
        <position position="169"/>
    </location>
    <ligand>
        <name>carbamoyl phosphate</name>
        <dbReference type="ChEBI" id="CHEBI:58228"/>
    </ligand>
</feature>
<dbReference type="PANTHER" id="PTHR45753">
    <property type="entry name" value="ORNITHINE CARBAMOYLTRANSFERASE, MITOCHONDRIAL"/>
    <property type="match status" value="1"/>
</dbReference>
<dbReference type="InterPro" id="IPR036901">
    <property type="entry name" value="Asp/Orn_carbamoylTrfase_sf"/>
</dbReference>
<dbReference type="GO" id="GO:0016597">
    <property type="term" value="F:amino acid binding"/>
    <property type="evidence" value="ECO:0007669"/>
    <property type="project" value="InterPro"/>
</dbReference>
<dbReference type="Gene3D" id="3.40.50.1370">
    <property type="entry name" value="Aspartate/ornithine carbamoyltransferase"/>
    <property type="match status" value="2"/>
</dbReference>
<comment type="pathway">
    <text evidence="1 7">Pyrimidine metabolism; UMP biosynthesis via de novo pathway; (S)-dihydroorotate from bicarbonate: step 2/3.</text>
</comment>
<dbReference type="NCBIfam" id="TIGR00670">
    <property type="entry name" value="asp_carb_tr"/>
    <property type="match status" value="1"/>
</dbReference>
<dbReference type="GO" id="GO:0005829">
    <property type="term" value="C:cytosol"/>
    <property type="evidence" value="ECO:0007669"/>
    <property type="project" value="TreeGrafter"/>
</dbReference>
<dbReference type="EC" id="2.1.3.2" evidence="7"/>
<comment type="catalytic activity">
    <reaction evidence="6 7">
        <text>carbamoyl phosphate + L-aspartate = N-carbamoyl-L-aspartate + phosphate + H(+)</text>
        <dbReference type="Rhea" id="RHEA:20013"/>
        <dbReference type="ChEBI" id="CHEBI:15378"/>
        <dbReference type="ChEBI" id="CHEBI:29991"/>
        <dbReference type="ChEBI" id="CHEBI:32814"/>
        <dbReference type="ChEBI" id="CHEBI:43474"/>
        <dbReference type="ChEBI" id="CHEBI:58228"/>
        <dbReference type="EC" id="2.1.3.2"/>
    </reaction>
</comment>
<proteinExistence type="inferred from homology"/>
<dbReference type="NCBIfam" id="NF002032">
    <property type="entry name" value="PRK00856.1"/>
    <property type="match status" value="1"/>
</dbReference>
<dbReference type="Pfam" id="PF00185">
    <property type="entry name" value="OTCace"/>
    <property type="match status" value="1"/>
</dbReference>
<protein>
    <recommendedName>
        <fullName evidence="7">Aspartate carbamoyltransferase</fullName>
        <ecNumber evidence="7">2.1.3.2</ecNumber>
    </recommendedName>
    <alternativeName>
        <fullName evidence="7">Aspartate transcarbamylase</fullName>
        <shortName evidence="7">ATCase</shortName>
    </alternativeName>
</protein>
<feature type="binding site" evidence="7">
    <location>
        <position position="88"/>
    </location>
    <ligand>
        <name>carbamoyl phosphate</name>
        <dbReference type="ChEBI" id="CHEBI:58228"/>
    </ligand>
</feature>
<feature type="binding site" evidence="7">
    <location>
        <position position="247"/>
    </location>
    <ligand>
        <name>L-aspartate</name>
        <dbReference type="ChEBI" id="CHEBI:29991"/>
    </ligand>
</feature>
<feature type="binding site" evidence="7">
    <location>
        <position position="288"/>
    </location>
    <ligand>
        <name>carbamoyl phosphate</name>
        <dbReference type="ChEBI" id="CHEBI:58228"/>
    </ligand>
</feature>
<dbReference type="InterPro" id="IPR006132">
    <property type="entry name" value="Asp/Orn_carbamoyltranf_P-bd"/>
</dbReference>
<dbReference type="GO" id="GO:0044205">
    <property type="term" value="P:'de novo' UMP biosynthetic process"/>
    <property type="evidence" value="ECO:0007669"/>
    <property type="project" value="UniProtKB-UniRule"/>
</dbReference>
<reference evidence="10" key="2">
    <citation type="journal article" date="2021" name="PeerJ">
        <title>Extensive microbial diversity within the chicken gut microbiome revealed by metagenomics and culture.</title>
        <authorList>
            <person name="Gilroy R."/>
            <person name="Ravi A."/>
            <person name="Getino M."/>
            <person name="Pursley I."/>
            <person name="Horton D.L."/>
            <person name="Alikhan N.F."/>
            <person name="Baker D."/>
            <person name="Gharbi K."/>
            <person name="Hall N."/>
            <person name="Watson M."/>
            <person name="Adriaenssens E.M."/>
            <person name="Foster-Nyarko E."/>
            <person name="Jarju S."/>
            <person name="Secka A."/>
            <person name="Antonio M."/>
            <person name="Oren A."/>
            <person name="Chaudhuri R.R."/>
            <person name="La Ragione R."/>
            <person name="Hildebrand F."/>
            <person name="Pallen M.J."/>
        </authorList>
    </citation>
    <scope>NUCLEOTIDE SEQUENCE</scope>
    <source>
        <strain evidence="10">13766</strain>
    </source>
</reference>
<evidence type="ECO:0000313" key="10">
    <source>
        <dbReference type="EMBL" id="HIS92913.1"/>
    </source>
</evidence>